<evidence type="ECO:0000256" key="2">
    <source>
        <dbReference type="ARBA" id="ARBA00007613"/>
    </source>
</evidence>
<keyword evidence="6" id="KW-0472">Membrane</keyword>
<dbReference type="Pfam" id="PF02321">
    <property type="entry name" value="OEP"/>
    <property type="match status" value="1"/>
</dbReference>
<dbReference type="EMBL" id="JBHSAF010000015">
    <property type="protein sequence ID" value="MFC3914702.1"/>
    <property type="molecule type" value="Genomic_DNA"/>
</dbReference>
<evidence type="ECO:0000256" key="4">
    <source>
        <dbReference type="ARBA" id="ARBA00022452"/>
    </source>
</evidence>
<keyword evidence="3" id="KW-0813">Transport</keyword>
<dbReference type="SUPFAM" id="SSF56954">
    <property type="entry name" value="Outer membrane efflux proteins (OEP)"/>
    <property type="match status" value="1"/>
</dbReference>
<proteinExistence type="inferred from homology"/>
<dbReference type="RefSeq" id="WP_377153966.1">
    <property type="nucleotide sequence ID" value="NZ_JBHSAF010000015.1"/>
</dbReference>
<sequence length="458" mass="49893">MWWASNVMAVPLSFDEAWQLVLKNNSGLAASQSGIIHASHLSDAAQALNLPQVTLQGSYTHLDKAVELDLMDLNPIASNKNNPLLSNPAVQQLIQGLGGSSAFVTAFTEQDLVTSSVQALWPLYAGGRIDAAQSIRQAQVDEAKQQYALKQQAAFETLTERYYGLVLARAAVGTRLSLERALAGHLLRAQKMESQGQIARVERLSAEAAYQQARTDTLAAQRQAEIAELALANLTQKSGGIEPGDGLFLHSQLPPVETFIQPMLASHPGLSLLQTKLTQADGLLTAEQGKRLPELFLFGNYALYEQDTLAAKMAPDWLVGVGVKVPLISRDGISDTTAAAVATQVQVKQLTAQLRQDLTLLTEKSWREADLAREQYQHLASTERLAQENVRLREKAFQQGLGTSLDVEDAQSRLAAVQTQRQAVAYQYVVCLARLLALSGQSAHFSQFQTQNRIEVAS</sequence>
<name>A0ABV8CS02_9GAMM</name>
<comment type="subcellular location">
    <subcellularLocation>
        <location evidence="1">Cell outer membrane</location>
    </subcellularLocation>
</comment>
<evidence type="ECO:0000256" key="7">
    <source>
        <dbReference type="ARBA" id="ARBA00023237"/>
    </source>
</evidence>
<dbReference type="PANTHER" id="PTHR30026:SF5">
    <property type="entry name" value="ABC-TYPE EFFLUX SYSTEM SECRETIN COMPONENT"/>
    <property type="match status" value="1"/>
</dbReference>
<accession>A0ABV8CS02</accession>
<dbReference type="InterPro" id="IPR003423">
    <property type="entry name" value="OMP_efflux"/>
</dbReference>
<keyword evidence="7" id="KW-0998">Cell outer membrane</keyword>
<evidence type="ECO:0000256" key="6">
    <source>
        <dbReference type="ARBA" id="ARBA00023136"/>
    </source>
</evidence>
<protein>
    <submittedName>
        <fullName evidence="8">TolC family protein</fullName>
    </submittedName>
</protein>
<keyword evidence="4" id="KW-1134">Transmembrane beta strand</keyword>
<organism evidence="8 9">
    <name type="scientific">Pseudaeromonas sharmana</name>
    <dbReference type="NCBI Taxonomy" id="328412"/>
    <lineage>
        <taxon>Bacteria</taxon>
        <taxon>Pseudomonadati</taxon>
        <taxon>Pseudomonadota</taxon>
        <taxon>Gammaproteobacteria</taxon>
        <taxon>Aeromonadales</taxon>
        <taxon>Aeromonadaceae</taxon>
        <taxon>Pseudaeromonas</taxon>
    </lineage>
</organism>
<keyword evidence="5" id="KW-0812">Transmembrane</keyword>
<reference evidence="9" key="1">
    <citation type="journal article" date="2019" name="Int. J. Syst. Evol. Microbiol.">
        <title>The Global Catalogue of Microorganisms (GCM) 10K type strain sequencing project: providing services to taxonomists for standard genome sequencing and annotation.</title>
        <authorList>
            <consortium name="The Broad Institute Genomics Platform"/>
            <consortium name="The Broad Institute Genome Sequencing Center for Infectious Disease"/>
            <person name="Wu L."/>
            <person name="Ma J."/>
        </authorList>
    </citation>
    <scope>NUCLEOTIDE SEQUENCE [LARGE SCALE GENOMIC DNA]</scope>
    <source>
        <strain evidence="9">CCUG 54939</strain>
    </source>
</reference>
<comment type="caution">
    <text evidence="8">The sequence shown here is derived from an EMBL/GenBank/DDBJ whole genome shotgun (WGS) entry which is preliminary data.</text>
</comment>
<evidence type="ECO:0000256" key="3">
    <source>
        <dbReference type="ARBA" id="ARBA00022448"/>
    </source>
</evidence>
<dbReference type="Proteomes" id="UP001595692">
    <property type="component" value="Unassembled WGS sequence"/>
</dbReference>
<dbReference type="PANTHER" id="PTHR30026">
    <property type="entry name" value="OUTER MEMBRANE PROTEIN TOLC"/>
    <property type="match status" value="1"/>
</dbReference>
<dbReference type="Gene3D" id="1.20.1600.10">
    <property type="entry name" value="Outer membrane efflux proteins (OEP)"/>
    <property type="match status" value="1"/>
</dbReference>
<keyword evidence="9" id="KW-1185">Reference proteome</keyword>
<evidence type="ECO:0000313" key="8">
    <source>
        <dbReference type="EMBL" id="MFC3914702.1"/>
    </source>
</evidence>
<evidence type="ECO:0000256" key="5">
    <source>
        <dbReference type="ARBA" id="ARBA00022692"/>
    </source>
</evidence>
<dbReference type="InterPro" id="IPR051906">
    <property type="entry name" value="TolC-like"/>
</dbReference>
<gene>
    <name evidence="8" type="ORF">ACFOSS_14730</name>
</gene>
<evidence type="ECO:0000256" key="1">
    <source>
        <dbReference type="ARBA" id="ARBA00004442"/>
    </source>
</evidence>
<evidence type="ECO:0000313" key="9">
    <source>
        <dbReference type="Proteomes" id="UP001595692"/>
    </source>
</evidence>
<comment type="similarity">
    <text evidence="2">Belongs to the outer membrane factor (OMF) (TC 1.B.17) family.</text>
</comment>